<organism evidence="6 7">
    <name type="scientific">Roseateles oligotrophus</name>
    <dbReference type="NCBI Taxonomy" id="1769250"/>
    <lineage>
        <taxon>Bacteria</taxon>
        <taxon>Pseudomonadati</taxon>
        <taxon>Pseudomonadota</taxon>
        <taxon>Betaproteobacteria</taxon>
        <taxon>Burkholderiales</taxon>
        <taxon>Sphaerotilaceae</taxon>
        <taxon>Roseateles</taxon>
    </lineage>
</organism>
<evidence type="ECO:0000259" key="5">
    <source>
        <dbReference type="PROSITE" id="PS50850"/>
    </source>
</evidence>
<dbReference type="SUPFAM" id="SSF103473">
    <property type="entry name" value="MFS general substrate transporter"/>
    <property type="match status" value="1"/>
</dbReference>
<evidence type="ECO:0000256" key="3">
    <source>
        <dbReference type="ARBA" id="ARBA00023136"/>
    </source>
</evidence>
<dbReference type="PANTHER" id="PTHR23534">
    <property type="entry name" value="MFS PERMEASE"/>
    <property type="match status" value="1"/>
</dbReference>
<feature type="transmembrane region" description="Helical" evidence="4">
    <location>
        <begin position="161"/>
        <end position="181"/>
    </location>
</feature>
<feature type="transmembrane region" description="Helical" evidence="4">
    <location>
        <begin position="337"/>
        <end position="355"/>
    </location>
</feature>
<dbReference type="InterPro" id="IPR020846">
    <property type="entry name" value="MFS_dom"/>
</dbReference>
<evidence type="ECO:0000256" key="2">
    <source>
        <dbReference type="ARBA" id="ARBA00022989"/>
    </source>
</evidence>
<gene>
    <name evidence="6" type="ORF">LNV07_19380</name>
</gene>
<dbReference type="EMBL" id="JAJIRN010000009">
    <property type="protein sequence ID" value="MCV2370247.1"/>
    <property type="molecule type" value="Genomic_DNA"/>
</dbReference>
<feature type="transmembrane region" description="Helical" evidence="4">
    <location>
        <begin position="70"/>
        <end position="88"/>
    </location>
</feature>
<feature type="transmembrane region" description="Helical" evidence="4">
    <location>
        <begin position="130"/>
        <end position="149"/>
    </location>
</feature>
<name>A0ABT2YJL6_9BURK</name>
<feature type="transmembrane region" description="Helical" evidence="4">
    <location>
        <begin position="268"/>
        <end position="289"/>
    </location>
</feature>
<comment type="caution">
    <text evidence="6">The sequence shown here is derived from an EMBL/GenBank/DDBJ whole genome shotgun (WGS) entry which is preliminary data.</text>
</comment>
<feature type="transmembrane region" description="Helical" evidence="4">
    <location>
        <begin position="244"/>
        <end position="261"/>
    </location>
</feature>
<feature type="transmembrane region" description="Helical" evidence="4">
    <location>
        <begin position="207"/>
        <end position="232"/>
    </location>
</feature>
<feature type="domain" description="Major facilitator superfamily (MFS) profile" evidence="5">
    <location>
        <begin position="206"/>
        <end position="397"/>
    </location>
</feature>
<feature type="transmembrane region" description="Helical" evidence="4">
    <location>
        <begin position="94"/>
        <end position="118"/>
    </location>
</feature>
<keyword evidence="1 4" id="KW-0812">Transmembrane</keyword>
<evidence type="ECO:0000256" key="1">
    <source>
        <dbReference type="ARBA" id="ARBA00022692"/>
    </source>
</evidence>
<dbReference type="RefSeq" id="WP_263572841.1">
    <property type="nucleotide sequence ID" value="NZ_JAJIRN010000009.1"/>
</dbReference>
<keyword evidence="2 4" id="KW-1133">Transmembrane helix</keyword>
<proteinExistence type="predicted"/>
<dbReference type="Pfam" id="PF07690">
    <property type="entry name" value="MFS_1"/>
    <property type="match status" value="1"/>
</dbReference>
<dbReference type="InterPro" id="IPR011701">
    <property type="entry name" value="MFS"/>
</dbReference>
<protein>
    <submittedName>
        <fullName evidence="6">MFS transporter</fullName>
    </submittedName>
</protein>
<evidence type="ECO:0000256" key="4">
    <source>
        <dbReference type="SAM" id="Phobius"/>
    </source>
</evidence>
<reference evidence="6 7" key="1">
    <citation type="submission" date="2021-11" db="EMBL/GenBank/DDBJ databases">
        <authorList>
            <person name="Liang Q."/>
            <person name="Mou H."/>
            <person name="Liu Z."/>
        </authorList>
    </citation>
    <scope>NUCLEOTIDE SEQUENCE [LARGE SCALE GENOMIC DNA]</scope>
    <source>
        <strain evidence="6 7">CHU3</strain>
    </source>
</reference>
<keyword evidence="3 4" id="KW-0472">Membrane</keyword>
<sequence>MNIQLLLLTLCQGLFLTNNITFIAINGLVGLALAPVAWMATLPICAYVAGGAMFAPLVARHQRALGRQRAFQLGLVVAMLSCALAAWAVSERQFWWVVIATLLAGYFNANAGLYRFAATELVAPSHKERAISWVLAGGILGAVIGPNLANASRGLLTQPFSGAYLVLIGVALLGLLVMSFIRFPPLPQGTGPTPHGRPLRELARQPIFVVAIAACALGYGVMNLLMAATPIAMAQCGLPFDKTALVLEWHVLGMFVPSFFTGSLIKRFGALPVMGVGVILNLVCVVIALSGVDLMHFLAALLTLGLGWNFLFIGGTTLFTQAYRPEEKTTAQAAMDFCIYATMTVTSFSSGALVTTGGWSWMNWASLLPLGLTALALLWLARRPAAETVPVGLGPGA</sequence>
<feature type="transmembrane region" description="Helical" evidence="4">
    <location>
        <begin position="37"/>
        <end position="58"/>
    </location>
</feature>
<accession>A0ABT2YJL6</accession>
<feature type="transmembrane region" description="Helical" evidence="4">
    <location>
        <begin position="295"/>
        <end position="316"/>
    </location>
</feature>
<keyword evidence="7" id="KW-1185">Reference proteome</keyword>
<evidence type="ECO:0000313" key="7">
    <source>
        <dbReference type="Proteomes" id="UP001209701"/>
    </source>
</evidence>
<evidence type="ECO:0000313" key="6">
    <source>
        <dbReference type="EMBL" id="MCV2370247.1"/>
    </source>
</evidence>
<dbReference type="PANTHER" id="PTHR23534:SF1">
    <property type="entry name" value="MAJOR FACILITATOR SUPERFAMILY PROTEIN"/>
    <property type="match status" value="1"/>
</dbReference>
<dbReference type="Gene3D" id="1.20.1250.20">
    <property type="entry name" value="MFS general substrate transporter like domains"/>
    <property type="match status" value="1"/>
</dbReference>
<feature type="transmembrane region" description="Helical" evidence="4">
    <location>
        <begin position="361"/>
        <end position="381"/>
    </location>
</feature>
<dbReference type="InterPro" id="IPR036259">
    <property type="entry name" value="MFS_trans_sf"/>
</dbReference>
<dbReference type="PROSITE" id="PS50850">
    <property type="entry name" value="MFS"/>
    <property type="match status" value="1"/>
</dbReference>
<dbReference type="Proteomes" id="UP001209701">
    <property type="component" value="Unassembled WGS sequence"/>
</dbReference>